<dbReference type="SUPFAM" id="SSF160696">
    <property type="entry name" value="BTG domain-like"/>
    <property type="match status" value="1"/>
</dbReference>
<sequence>MLEEIESAVTFLTRLIAKSNESSDVITRETIDSFSRKLCQLLEEKFRNHWFPEKPMKGQAFRCIRFNENSRRDSIVEKACKECGINYDDLKLPLELTLWVDPNEVTCRFGEHKGSYCIVAKLRDGRKENYIDSINCEELEQKTIERNKQASFDLLNSRKKRQNRKNGYNSYTANGFSDYSMGPSCSPSQSSAFYPFYGSGTPFATQYGSSPPNTNGFLKYPISPPQSRAVGGGNGAYRALNTKSNNYSNQTINAKTNNNFSRQLFAGNGFQSPFAYQPNDRYHWVNKSIVKA</sequence>
<dbReference type="Gene3D" id="3.90.640.90">
    <property type="entry name" value="Anti-proliferative protein, N-terminal domain"/>
    <property type="match status" value="1"/>
</dbReference>
<dbReference type="GO" id="GO:0005634">
    <property type="term" value="C:nucleus"/>
    <property type="evidence" value="ECO:0007669"/>
    <property type="project" value="TreeGrafter"/>
</dbReference>
<dbReference type="PANTHER" id="PTHR22978:SF44">
    <property type="entry name" value="PROTEIN BTG3-LIKE PROTEIN"/>
    <property type="match status" value="1"/>
</dbReference>
<dbReference type="SMART" id="SM00099">
    <property type="entry name" value="btg1"/>
    <property type="match status" value="1"/>
</dbReference>
<evidence type="ECO:0000256" key="1">
    <source>
        <dbReference type="ARBA" id="ARBA00007989"/>
    </source>
</evidence>
<dbReference type="FunFam" id="3.90.640.90:FF:000002">
    <property type="entry name" value="BTG anti-proliferation factor 4"/>
    <property type="match status" value="1"/>
</dbReference>
<dbReference type="PRINTS" id="PR00310">
    <property type="entry name" value="ANTIPRLFBTG1"/>
</dbReference>
<comment type="similarity">
    <text evidence="1">Belongs to the BTG family.</text>
</comment>
<feature type="domain" description="Anti-proliferative protein" evidence="2">
    <location>
        <begin position="1"/>
        <end position="112"/>
    </location>
</feature>
<organism evidence="3">
    <name type="scientific">Oppiella nova</name>
    <dbReference type="NCBI Taxonomy" id="334625"/>
    <lineage>
        <taxon>Eukaryota</taxon>
        <taxon>Metazoa</taxon>
        <taxon>Ecdysozoa</taxon>
        <taxon>Arthropoda</taxon>
        <taxon>Chelicerata</taxon>
        <taxon>Arachnida</taxon>
        <taxon>Acari</taxon>
        <taxon>Acariformes</taxon>
        <taxon>Sarcoptiformes</taxon>
        <taxon>Oribatida</taxon>
        <taxon>Brachypylina</taxon>
        <taxon>Oppioidea</taxon>
        <taxon>Oppiidae</taxon>
        <taxon>Oppiella</taxon>
    </lineage>
</organism>
<gene>
    <name evidence="3" type="ORF">ONB1V03_LOCUS2337</name>
</gene>
<dbReference type="EMBL" id="CAJPVJ010000524">
    <property type="protein sequence ID" value="CAG2162747.1"/>
    <property type="molecule type" value="Genomic_DNA"/>
</dbReference>
<proteinExistence type="inferred from homology"/>
<dbReference type="PANTHER" id="PTHR22978">
    <property type="entry name" value="B-CELL TRANSLOCATION GENE"/>
    <property type="match status" value="1"/>
</dbReference>
<dbReference type="Proteomes" id="UP000728032">
    <property type="component" value="Unassembled WGS sequence"/>
</dbReference>
<evidence type="ECO:0000259" key="2">
    <source>
        <dbReference type="SMART" id="SM00099"/>
    </source>
</evidence>
<dbReference type="Pfam" id="PF07742">
    <property type="entry name" value="BTG"/>
    <property type="match status" value="1"/>
</dbReference>
<accession>A0A7R9LEH6</accession>
<reference evidence="3" key="1">
    <citation type="submission" date="2020-11" db="EMBL/GenBank/DDBJ databases">
        <authorList>
            <person name="Tran Van P."/>
        </authorList>
    </citation>
    <scope>NUCLEOTIDE SEQUENCE</scope>
</reference>
<protein>
    <recommendedName>
        <fullName evidence="2">Anti-proliferative protein domain-containing protein</fullName>
    </recommendedName>
</protein>
<dbReference type="InterPro" id="IPR002087">
    <property type="entry name" value="Anti_prolifrtn"/>
</dbReference>
<dbReference type="InterPro" id="IPR036054">
    <property type="entry name" value="BTG-like_sf"/>
</dbReference>
<keyword evidence="4" id="KW-1185">Reference proteome</keyword>
<dbReference type="OrthoDB" id="19928at2759"/>
<evidence type="ECO:0000313" key="4">
    <source>
        <dbReference type="Proteomes" id="UP000728032"/>
    </source>
</evidence>
<dbReference type="InterPro" id="IPR033332">
    <property type="entry name" value="BTG"/>
</dbReference>
<evidence type="ECO:0000313" key="3">
    <source>
        <dbReference type="EMBL" id="CAD7640018.1"/>
    </source>
</evidence>
<dbReference type="AlphaFoldDB" id="A0A7R9LEH6"/>
<name>A0A7R9LEH6_9ACAR</name>
<dbReference type="EMBL" id="OC915349">
    <property type="protein sequence ID" value="CAD7640018.1"/>
    <property type="molecule type" value="Genomic_DNA"/>
</dbReference>
<dbReference type="GO" id="GO:0005737">
    <property type="term" value="C:cytoplasm"/>
    <property type="evidence" value="ECO:0007669"/>
    <property type="project" value="TreeGrafter"/>
</dbReference>